<evidence type="ECO:0000313" key="4">
    <source>
        <dbReference type="Proteomes" id="UP001321473"/>
    </source>
</evidence>
<comment type="caution">
    <text evidence="3">The sequence shown here is derived from an EMBL/GenBank/DDBJ whole genome shotgun (WGS) entry which is preliminary data.</text>
</comment>
<gene>
    <name evidence="3" type="ORF">V5799_014181</name>
</gene>
<evidence type="ECO:0000256" key="2">
    <source>
        <dbReference type="SAM" id="Phobius"/>
    </source>
</evidence>
<feature type="transmembrane region" description="Helical" evidence="2">
    <location>
        <begin position="170"/>
        <end position="194"/>
    </location>
</feature>
<feature type="region of interest" description="Disordered" evidence="1">
    <location>
        <begin position="1"/>
        <end position="125"/>
    </location>
</feature>
<proteinExistence type="predicted"/>
<accession>A0AAQ4E3S5</accession>
<name>A0AAQ4E3S5_AMBAM</name>
<sequence>MSKQTGRRSSTKKSRRKIGRGGSHVKAVTATTASHPAGSPIVSSVTGANDEQGTSAKKPSDKPFAYEVGRVSSPPIPAGKEGNQQELNAGISRDKKLASKTGVAPSAPIPAGEQENQHKLGDASPIVPPAELAAVENESEAASPPTESQARSPMSTIIARTFANNKRTTLTIVAGAAAFAIVSFIIFLAVSSLLSNTREFCLTEDCVRHTTLLTEYLDSTRDPCNNFR</sequence>
<feature type="non-terminal residue" evidence="3">
    <location>
        <position position="228"/>
    </location>
</feature>
<evidence type="ECO:0000256" key="1">
    <source>
        <dbReference type="SAM" id="MobiDB-lite"/>
    </source>
</evidence>
<feature type="compositionally biased region" description="Basic residues" evidence="1">
    <location>
        <begin position="1"/>
        <end position="19"/>
    </location>
</feature>
<dbReference type="InterPro" id="IPR000718">
    <property type="entry name" value="Peptidase_M13"/>
</dbReference>
<keyword evidence="4" id="KW-1185">Reference proteome</keyword>
<feature type="compositionally biased region" description="Polar residues" evidence="1">
    <location>
        <begin position="41"/>
        <end position="57"/>
    </location>
</feature>
<organism evidence="3 4">
    <name type="scientific">Amblyomma americanum</name>
    <name type="common">Lone star tick</name>
    <dbReference type="NCBI Taxonomy" id="6943"/>
    <lineage>
        <taxon>Eukaryota</taxon>
        <taxon>Metazoa</taxon>
        <taxon>Ecdysozoa</taxon>
        <taxon>Arthropoda</taxon>
        <taxon>Chelicerata</taxon>
        <taxon>Arachnida</taxon>
        <taxon>Acari</taxon>
        <taxon>Parasitiformes</taxon>
        <taxon>Ixodida</taxon>
        <taxon>Ixodoidea</taxon>
        <taxon>Ixodidae</taxon>
        <taxon>Amblyomminae</taxon>
        <taxon>Amblyomma</taxon>
    </lineage>
</organism>
<dbReference type="EMBL" id="JARKHS020022704">
    <property type="protein sequence ID" value="KAK8769354.1"/>
    <property type="molecule type" value="Genomic_DNA"/>
</dbReference>
<reference evidence="3 4" key="1">
    <citation type="journal article" date="2023" name="Arcadia Sci">
        <title>De novo assembly of a long-read Amblyomma americanum tick genome.</title>
        <authorList>
            <person name="Chou S."/>
            <person name="Poskanzer K.E."/>
            <person name="Rollins M."/>
            <person name="Thuy-Boun P.S."/>
        </authorList>
    </citation>
    <scope>NUCLEOTIDE SEQUENCE [LARGE SCALE GENOMIC DNA]</scope>
    <source>
        <strain evidence="3">F_SG_1</strain>
        <tissue evidence="3">Salivary glands</tissue>
    </source>
</reference>
<dbReference type="AlphaFoldDB" id="A0AAQ4E3S5"/>
<dbReference type="Proteomes" id="UP001321473">
    <property type="component" value="Unassembled WGS sequence"/>
</dbReference>
<keyword evidence="2" id="KW-1133">Transmembrane helix</keyword>
<keyword evidence="2" id="KW-0472">Membrane</keyword>
<protein>
    <submittedName>
        <fullName evidence="3">Uncharacterized protein</fullName>
    </submittedName>
</protein>
<dbReference type="GO" id="GO:0004222">
    <property type="term" value="F:metalloendopeptidase activity"/>
    <property type="evidence" value="ECO:0007669"/>
    <property type="project" value="InterPro"/>
</dbReference>
<evidence type="ECO:0000313" key="3">
    <source>
        <dbReference type="EMBL" id="KAK8769354.1"/>
    </source>
</evidence>
<dbReference type="PROSITE" id="PS51885">
    <property type="entry name" value="NEPRILYSIN"/>
    <property type="match status" value="1"/>
</dbReference>
<dbReference type="GO" id="GO:0006508">
    <property type="term" value="P:proteolysis"/>
    <property type="evidence" value="ECO:0007669"/>
    <property type="project" value="InterPro"/>
</dbReference>
<keyword evidence="2" id="KW-0812">Transmembrane</keyword>